<keyword evidence="3" id="KW-1133">Transmembrane helix</keyword>
<feature type="transmembrane region" description="Helical" evidence="3">
    <location>
        <begin position="12"/>
        <end position="37"/>
    </location>
</feature>
<keyword evidence="1" id="KW-0175">Coiled coil</keyword>
<sequence length="312" mass="35524">MRNHRQQAPADSFDLLLDTLCNVFGSIILIACLLALVTREPEPTPVSPVADVHGKGLLLERRIEAAREEKARLEMLLEELKIQDNRGLRLLVAERDELRATVERLRLDQDERTRQERQRGQAASVDPGRELATLRQQSIAEAARLADIQSQLQAAQLKADHVTERLQRLTRQADASENQNIEQLRMPREKPKTKDPRPVILRYGEVFPLTDAEGKATPSVRRAHEADEGFIAHPKKTEGLLVRRDWEQLKQLFLHHKQTGGYLTIYIYPDSFATFREIKQLIIETGIEYGLESYGEFDAIKFSKEGAAPSPL</sequence>
<dbReference type="RefSeq" id="WP_133793737.1">
    <property type="nucleotide sequence ID" value="NZ_SOCA01000001.1"/>
</dbReference>
<evidence type="ECO:0000256" key="1">
    <source>
        <dbReference type="SAM" id="Coils"/>
    </source>
</evidence>
<comment type="caution">
    <text evidence="4">The sequence shown here is derived from an EMBL/GenBank/DDBJ whole genome shotgun (WGS) entry which is preliminary data.</text>
</comment>
<keyword evidence="3" id="KW-0472">Membrane</keyword>
<evidence type="ECO:0000313" key="4">
    <source>
        <dbReference type="EMBL" id="TDU81822.1"/>
    </source>
</evidence>
<evidence type="ECO:0000313" key="5">
    <source>
        <dbReference type="Proteomes" id="UP000295662"/>
    </source>
</evidence>
<dbReference type="PROSITE" id="PS51257">
    <property type="entry name" value="PROKAR_LIPOPROTEIN"/>
    <property type="match status" value="1"/>
</dbReference>
<feature type="coiled-coil region" evidence="1">
    <location>
        <begin position="145"/>
        <end position="186"/>
    </location>
</feature>
<gene>
    <name evidence="4" type="ORF">EI77_01132</name>
</gene>
<keyword evidence="5" id="KW-1185">Reference proteome</keyword>
<organism evidence="4 5">
    <name type="scientific">Prosthecobacter fusiformis</name>
    <dbReference type="NCBI Taxonomy" id="48464"/>
    <lineage>
        <taxon>Bacteria</taxon>
        <taxon>Pseudomonadati</taxon>
        <taxon>Verrucomicrobiota</taxon>
        <taxon>Verrucomicrobiia</taxon>
        <taxon>Verrucomicrobiales</taxon>
        <taxon>Verrucomicrobiaceae</taxon>
        <taxon>Prosthecobacter</taxon>
    </lineage>
</organism>
<reference evidence="4 5" key="1">
    <citation type="submission" date="2019-03" db="EMBL/GenBank/DDBJ databases">
        <title>Genomic Encyclopedia of Archaeal and Bacterial Type Strains, Phase II (KMG-II): from individual species to whole genera.</title>
        <authorList>
            <person name="Goeker M."/>
        </authorList>
    </citation>
    <scope>NUCLEOTIDE SEQUENCE [LARGE SCALE GENOMIC DNA]</scope>
    <source>
        <strain evidence="4 5">ATCC 25309</strain>
    </source>
</reference>
<feature type="coiled-coil region" evidence="1">
    <location>
        <begin position="56"/>
        <end position="108"/>
    </location>
</feature>
<accession>A0A4R7SRE4</accession>
<feature type="region of interest" description="Disordered" evidence="2">
    <location>
        <begin position="110"/>
        <end position="130"/>
    </location>
</feature>
<protein>
    <submittedName>
        <fullName evidence="4">Uncharacterized protein</fullName>
    </submittedName>
</protein>
<evidence type="ECO:0000256" key="2">
    <source>
        <dbReference type="SAM" id="MobiDB-lite"/>
    </source>
</evidence>
<evidence type="ECO:0000256" key="3">
    <source>
        <dbReference type="SAM" id="Phobius"/>
    </source>
</evidence>
<keyword evidence="3" id="KW-0812">Transmembrane</keyword>
<dbReference type="Proteomes" id="UP000295662">
    <property type="component" value="Unassembled WGS sequence"/>
</dbReference>
<name>A0A4R7SRE4_9BACT</name>
<feature type="compositionally biased region" description="Basic and acidic residues" evidence="2">
    <location>
        <begin position="110"/>
        <end position="119"/>
    </location>
</feature>
<proteinExistence type="predicted"/>
<dbReference type="OrthoDB" id="251046at2"/>
<dbReference type="EMBL" id="SOCA01000001">
    <property type="protein sequence ID" value="TDU81822.1"/>
    <property type="molecule type" value="Genomic_DNA"/>
</dbReference>
<dbReference type="AlphaFoldDB" id="A0A4R7SRE4"/>